<evidence type="ECO:0000256" key="1">
    <source>
        <dbReference type="SAM" id="Phobius"/>
    </source>
</evidence>
<feature type="transmembrane region" description="Helical" evidence="1">
    <location>
        <begin position="27"/>
        <end position="45"/>
    </location>
</feature>
<evidence type="ECO:0000313" key="2">
    <source>
        <dbReference type="EMBL" id="SUM56944.1"/>
    </source>
</evidence>
<evidence type="ECO:0008006" key="4">
    <source>
        <dbReference type="Google" id="ProtNLM"/>
    </source>
</evidence>
<sequence length="57" mass="6434">MNRNIITLVIAAIFLISGLVFVIKEEWIFATAFIVIGVIYLLKMIKMRGSNDDDSSE</sequence>
<dbReference type="Proteomes" id="UP000254100">
    <property type="component" value="Unassembled WGS sequence"/>
</dbReference>
<organism evidence="2 3">
    <name type="scientific">Staphylococcus microti</name>
    <dbReference type="NCBI Taxonomy" id="569857"/>
    <lineage>
        <taxon>Bacteria</taxon>
        <taxon>Bacillati</taxon>
        <taxon>Bacillota</taxon>
        <taxon>Bacilli</taxon>
        <taxon>Bacillales</taxon>
        <taxon>Staphylococcaceae</taxon>
        <taxon>Staphylococcus</taxon>
    </lineage>
</organism>
<feature type="transmembrane region" description="Helical" evidence="1">
    <location>
        <begin position="5"/>
        <end position="21"/>
    </location>
</feature>
<dbReference type="EMBL" id="UHDT01000001">
    <property type="protein sequence ID" value="SUM56944.1"/>
    <property type="molecule type" value="Genomic_DNA"/>
</dbReference>
<accession>A0A380GT63</accession>
<dbReference type="AlphaFoldDB" id="A0A380GT63"/>
<evidence type="ECO:0000313" key="3">
    <source>
        <dbReference type="Proteomes" id="UP000254100"/>
    </source>
</evidence>
<keyword evidence="1" id="KW-1133">Transmembrane helix</keyword>
<name>A0A380GT63_9STAP</name>
<keyword evidence="1" id="KW-0812">Transmembrane</keyword>
<dbReference type="RefSeq" id="WP_169743612.1">
    <property type="nucleotide sequence ID" value="NZ_JXWY01000039.1"/>
</dbReference>
<gene>
    <name evidence="2" type="ORF">NCTC13832_00607</name>
</gene>
<protein>
    <recommendedName>
        <fullName evidence="4">Phage protein</fullName>
    </recommendedName>
</protein>
<keyword evidence="1" id="KW-0472">Membrane</keyword>
<proteinExistence type="predicted"/>
<reference evidence="2 3" key="1">
    <citation type="submission" date="2018-06" db="EMBL/GenBank/DDBJ databases">
        <authorList>
            <consortium name="Pathogen Informatics"/>
            <person name="Doyle S."/>
        </authorList>
    </citation>
    <scope>NUCLEOTIDE SEQUENCE [LARGE SCALE GENOMIC DNA]</scope>
    <source>
        <strain evidence="2 3">NCTC13832</strain>
    </source>
</reference>